<dbReference type="Gene3D" id="1.10.1760.20">
    <property type="match status" value="1"/>
</dbReference>
<evidence type="ECO:0000256" key="1">
    <source>
        <dbReference type="ARBA" id="ARBA00010692"/>
    </source>
</evidence>
<protein>
    <recommendedName>
        <fullName evidence="2">Biotin transporter</fullName>
    </recommendedName>
</protein>
<keyword evidence="2" id="KW-0813">Transport</keyword>
<sequence length="175" mass="19137">MKITAQEIARISIMAALSFIGSFIMIPLGPVPITLQTLFVLLSALLLSPKGAFFSQLIHLLLSLLVRGLPIIMSPSFGFLIAFLIVAPLISWIKMKGKLRNQSFLIVIATLLIYLIGTPYMAFILNVVLENQLTLMQILLTGVLLFLPGDFLKGIMAVTIAKILASKAIKVKRST</sequence>
<feature type="transmembrane region" description="Helical" evidence="3">
    <location>
        <begin position="12"/>
        <end position="31"/>
    </location>
</feature>
<evidence type="ECO:0000256" key="2">
    <source>
        <dbReference type="PIRNR" id="PIRNR016661"/>
    </source>
</evidence>
<dbReference type="OrthoDB" id="9803495at2"/>
<dbReference type="AlphaFoldDB" id="A0A3S9H7V4"/>
<dbReference type="PIRSF" id="PIRSF016661">
    <property type="entry name" value="BioY"/>
    <property type="match status" value="1"/>
</dbReference>
<dbReference type="PANTHER" id="PTHR34295:SF1">
    <property type="entry name" value="BIOTIN TRANSPORTER BIOY"/>
    <property type="match status" value="1"/>
</dbReference>
<keyword evidence="3" id="KW-1133">Transmembrane helix</keyword>
<feature type="transmembrane region" description="Helical" evidence="3">
    <location>
        <begin position="68"/>
        <end position="92"/>
    </location>
</feature>
<dbReference type="KEGG" id="jeh:EJN90_01435"/>
<dbReference type="PANTHER" id="PTHR34295">
    <property type="entry name" value="BIOTIN TRANSPORTER BIOY"/>
    <property type="match status" value="1"/>
</dbReference>
<proteinExistence type="inferred from homology"/>
<keyword evidence="5" id="KW-1185">Reference proteome</keyword>
<dbReference type="EMBL" id="CP034465">
    <property type="protein sequence ID" value="AZP03435.1"/>
    <property type="molecule type" value="Genomic_DNA"/>
</dbReference>
<keyword evidence="2 3" id="KW-0472">Membrane</keyword>
<feature type="transmembrane region" description="Helical" evidence="3">
    <location>
        <begin position="104"/>
        <end position="129"/>
    </location>
</feature>
<comment type="subcellular location">
    <subcellularLocation>
        <location evidence="2">Cell membrane</location>
        <topology evidence="2">Multi-pass membrane protein</topology>
    </subcellularLocation>
</comment>
<organism evidence="4 5">
    <name type="scientific">Jeotgalibaca ciconiae</name>
    <dbReference type="NCBI Taxonomy" id="2496265"/>
    <lineage>
        <taxon>Bacteria</taxon>
        <taxon>Bacillati</taxon>
        <taxon>Bacillota</taxon>
        <taxon>Bacilli</taxon>
        <taxon>Lactobacillales</taxon>
        <taxon>Carnobacteriaceae</taxon>
        <taxon>Jeotgalibaca</taxon>
    </lineage>
</organism>
<dbReference type="GO" id="GO:0005886">
    <property type="term" value="C:plasma membrane"/>
    <property type="evidence" value="ECO:0007669"/>
    <property type="project" value="UniProtKB-SubCell"/>
</dbReference>
<dbReference type="RefSeq" id="WP_126108526.1">
    <property type="nucleotide sequence ID" value="NZ_CP034465.1"/>
</dbReference>
<evidence type="ECO:0000313" key="4">
    <source>
        <dbReference type="EMBL" id="AZP03435.1"/>
    </source>
</evidence>
<keyword evidence="3" id="KW-0812">Transmembrane</keyword>
<keyword evidence="2" id="KW-1003">Cell membrane</keyword>
<reference evidence="5" key="1">
    <citation type="submission" date="2018-12" db="EMBL/GenBank/DDBJ databases">
        <title>Complete genome sequencing of Jeotgalibaca sp. H21T32.</title>
        <authorList>
            <person name="Bae J.-W."/>
            <person name="Lee S.-Y."/>
        </authorList>
    </citation>
    <scope>NUCLEOTIDE SEQUENCE [LARGE SCALE GENOMIC DNA]</scope>
    <source>
        <strain evidence="5">H21T32</strain>
    </source>
</reference>
<dbReference type="Pfam" id="PF02632">
    <property type="entry name" value="BioY"/>
    <property type="match status" value="1"/>
</dbReference>
<dbReference type="Proteomes" id="UP000273326">
    <property type="component" value="Chromosome"/>
</dbReference>
<evidence type="ECO:0000313" key="5">
    <source>
        <dbReference type="Proteomes" id="UP000273326"/>
    </source>
</evidence>
<name>A0A3S9H7V4_9LACT</name>
<comment type="similarity">
    <text evidence="1 2">Belongs to the BioY family.</text>
</comment>
<accession>A0A3S9H7V4</accession>
<dbReference type="GO" id="GO:0015225">
    <property type="term" value="F:biotin transmembrane transporter activity"/>
    <property type="evidence" value="ECO:0007669"/>
    <property type="project" value="UniProtKB-UniRule"/>
</dbReference>
<feature type="transmembrane region" description="Helical" evidence="3">
    <location>
        <begin position="135"/>
        <end position="165"/>
    </location>
</feature>
<evidence type="ECO:0000256" key="3">
    <source>
        <dbReference type="SAM" id="Phobius"/>
    </source>
</evidence>
<dbReference type="InterPro" id="IPR003784">
    <property type="entry name" value="BioY"/>
</dbReference>
<gene>
    <name evidence="4" type="ORF">EJN90_01435</name>
</gene>